<reference evidence="1" key="1">
    <citation type="journal article" date="2011" name="Plant Physiol.">
        <title>Comprehensive sequence analysis of 24,783 barley full-length cDNAs derived from 12 clone libraries.</title>
        <authorList>
            <person name="Matsumoto T."/>
            <person name="Tanaka T."/>
            <person name="Sakai H."/>
            <person name="Amano N."/>
            <person name="Kanamori H."/>
            <person name="Kurita K."/>
            <person name="Kikuta A."/>
            <person name="Kamiya K."/>
            <person name="Yamamoto M."/>
            <person name="Ikawa H."/>
            <person name="Fujii N."/>
            <person name="Hori K."/>
            <person name="Itoh T."/>
            <person name="Sato K."/>
        </authorList>
    </citation>
    <scope>NUCLEOTIDE SEQUENCE</scope>
    <source>
        <tissue evidence="1">Shoot and root</tissue>
    </source>
</reference>
<dbReference type="AlphaFoldDB" id="F2DZS9"/>
<accession>F2DZS9</accession>
<proteinExistence type="evidence at transcript level"/>
<organism evidence="1">
    <name type="scientific">Hordeum vulgare subsp. vulgare</name>
    <name type="common">Domesticated barley</name>
    <dbReference type="NCBI Taxonomy" id="112509"/>
    <lineage>
        <taxon>Eukaryota</taxon>
        <taxon>Viridiplantae</taxon>
        <taxon>Streptophyta</taxon>
        <taxon>Embryophyta</taxon>
        <taxon>Tracheophyta</taxon>
        <taxon>Spermatophyta</taxon>
        <taxon>Magnoliopsida</taxon>
        <taxon>Liliopsida</taxon>
        <taxon>Poales</taxon>
        <taxon>Poaceae</taxon>
        <taxon>BOP clade</taxon>
        <taxon>Pooideae</taxon>
        <taxon>Triticodae</taxon>
        <taxon>Triticeae</taxon>
        <taxon>Hordeinae</taxon>
        <taxon>Hordeum</taxon>
    </lineage>
</organism>
<sequence length="87" mass="9933">YDPIMVAGSCREIKMQSLPFYYSLRSIISDVVLVKYLLGNGVHQSSDIFLQYVVLVCRGLSYFFVDNFVEEVLVKDSEWFPGSPEAI</sequence>
<feature type="non-terminal residue" evidence="1">
    <location>
        <position position="1"/>
    </location>
</feature>
<name>F2DZS9_HORVV</name>
<evidence type="ECO:0000313" key="1">
    <source>
        <dbReference type="EMBL" id="BAK00601.1"/>
    </source>
</evidence>
<dbReference type="EMBL" id="AK369400">
    <property type="protein sequence ID" value="BAK00601.1"/>
    <property type="molecule type" value="mRNA"/>
</dbReference>
<protein>
    <submittedName>
        <fullName evidence="1">Predicted protein</fullName>
    </submittedName>
</protein>